<feature type="domain" description="GS catalytic" evidence="9">
    <location>
        <begin position="121"/>
        <end position="457"/>
    </location>
</feature>
<proteinExistence type="inferred from homology"/>
<evidence type="ECO:0000259" key="9">
    <source>
        <dbReference type="PROSITE" id="PS51987"/>
    </source>
</evidence>
<keyword evidence="3" id="KW-0547">Nucleotide-binding</keyword>
<dbReference type="PROSITE" id="PS51986">
    <property type="entry name" value="GS_BETA_GRASP"/>
    <property type="match status" value="1"/>
</dbReference>
<dbReference type="Pfam" id="PF00120">
    <property type="entry name" value="Gln-synt_C"/>
    <property type="match status" value="1"/>
</dbReference>
<dbReference type="InterPro" id="IPR008146">
    <property type="entry name" value="Gln_synth_cat_dom"/>
</dbReference>
<dbReference type="GO" id="GO:0006542">
    <property type="term" value="P:glutamine biosynthetic process"/>
    <property type="evidence" value="ECO:0007669"/>
    <property type="project" value="InterPro"/>
</dbReference>
<dbReference type="OrthoDB" id="9789509at2"/>
<comment type="caution">
    <text evidence="10">The sequence shown here is derived from an EMBL/GenBank/DDBJ whole genome shotgun (WGS) entry which is preliminary data.</text>
</comment>
<evidence type="ECO:0000256" key="5">
    <source>
        <dbReference type="ARBA" id="ARBA00022842"/>
    </source>
</evidence>
<keyword evidence="11" id="KW-1185">Reference proteome</keyword>
<dbReference type="SUPFAM" id="SSF55931">
    <property type="entry name" value="Glutamine synthetase/guanido kinase"/>
    <property type="match status" value="1"/>
</dbReference>
<evidence type="ECO:0000256" key="1">
    <source>
        <dbReference type="ARBA" id="ARBA00001946"/>
    </source>
</evidence>
<keyword evidence="5" id="KW-0460">Magnesium</keyword>
<dbReference type="EMBL" id="QQOH01000001">
    <property type="protein sequence ID" value="RDE25256.1"/>
    <property type="molecule type" value="Genomic_DNA"/>
</dbReference>
<sequence>MGQPDPSLGWQQAQQFLSDNPDLELIEVLLTDLNGTQRGKWIEPHKLDKLFQWDFKMPLSAVMPDIWGRDIEPLCDRTGDADGLIKPVVSTLKREPWLARPTAQMMMSMVQQRGSPWGCDPRVVLEQVLARYQERGWTPVMAPELEFYLFQSQRGEQGQPLLPGTSLHGDCQIGGQVYSTEMLQDSAELLHEIRQSCNEMGLPLDGLVKELSAGQFELNMFHQQNPLKVADDVQTLKRLIKGVARKHDRTASFIAKPAAELAGNGMHVHVSLLDADGNNLFDDGTDQGSDLLRHAVAGLAQTLPDSILLLAPHLNSYRRMGGVHTPKVASWGYENRNASLRIPNGAAAARRIEYRLAGADSNIYLLLATMLAGVLYGIDNQLQPEAPSQDFESSQNSKINLPTNWYSALEQFERSEFMREYLGRDFTEAYAIIKQREQEEFRQHISKLEYETYLALV</sequence>
<protein>
    <submittedName>
        <fullName evidence="10">Glutamine synthetase</fullName>
    </submittedName>
</protein>
<evidence type="ECO:0000256" key="2">
    <source>
        <dbReference type="ARBA" id="ARBA00022598"/>
    </source>
</evidence>
<dbReference type="PROSITE" id="PS51987">
    <property type="entry name" value="GS_CATALYTIC"/>
    <property type="match status" value="1"/>
</dbReference>
<accession>A0A369WXJ6</accession>
<keyword evidence="4" id="KW-0067">ATP-binding</keyword>
<keyword evidence="2" id="KW-0436">Ligase</keyword>
<evidence type="ECO:0000256" key="4">
    <source>
        <dbReference type="ARBA" id="ARBA00022840"/>
    </source>
</evidence>
<dbReference type="GO" id="GO:0006598">
    <property type="term" value="P:polyamine catabolic process"/>
    <property type="evidence" value="ECO:0007669"/>
    <property type="project" value="TreeGrafter"/>
</dbReference>
<evidence type="ECO:0000256" key="7">
    <source>
        <dbReference type="RuleBase" id="RU000384"/>
    </source>
</evidence>
<dbReference type="SUPFAM" id="SSF54368">
    <property type="entry name" value="Glutamine synthetase, N-terminal domain"/>
    <property type="match status" value="1"/>
</dbReference>
<comment type="cofactor">
    <cofactor evidence="1">
        <name>Mg(2+)</name>
        <dbReference type="ChEBI" id="CHEBI:18420"/>
    </cofactor>
</comment>
<evidence type="ECO:0000313" key="11">
    <source>
        <dbReference type="Proteomes" id="UP000253769"/>
    </source>
</evidence>
<dbReference type="GO" id="GO:0004356">
    <property type="term" value="F:glutamine synthetase activity"/>
    <property type="evidence" value="ECO:0007669"/>
    <property type="project" value="InterPro"/>
</dbReference>
<dbReference type="InterPro" id="IPR036651">
    <property type="entry name" value="Gln_synt_N_sf"/>
</dbReference>
<dbReference type="Gene3D" id="3.10.20.70">
    <property type="entry name" value="Glutamine synthetase, N-terminal domain"/>
    <property type="match status" value="1"/>
</dbReference>
<dbReference type="RefSeq" id="WP_114694851.1">
    <property type="nucleotide sequence ID" value="NZ_QQOH01000001.1"/>
</dbReference>
<dbReference type="InterPro" id="IPR027303">
    <property type="entry name" value="Gln_synth_gly_rich_site"/>
</dbReference>
<gene>
    <name evidence="10" type="ORF">DV711_06815</name>
</gene>
<evidence type="ECO:0000259" key="8">
    <source>
        <dbReference type="PROSITE" id="PS51986"/>
    </source>
</evidence>
<evidence type="ECO:0000256" key="6">
    <source>
        <dbReference type="PROSITE-ProRule" id="PRU01330"/>
    </source>
</evidence>
<reference evidence="10 11" key="1">
    <citation type="submission" date="2018-07" db="EMBL/GenBank/DDBJ databases">
        <title>Motiliproteus coralliicola sp. nov., a bacterium isolated from Coral.</title>
        <authorList>
            <person name="Wang G."/>
        </authorList>
    </citation>
    <scope>NUCLEOTIDE SEQUENCE [LARGE SCALE GENOMIC DNA]</scope>
    <source>
        <strain evidence="10 11">C34</strain>
    </source>
</reference>
<feature type="domain" description="GS beta-grasp" evidence="8">
    <location>
        <begin position="21"/>
        <end position="118"/>
    </location>
</feature>
<dbReference type="Gene3D" id="3.30.590.10">
    <property type="entry name" value="Glutamine synthetase/guanido kinase, catalytic domain"/>
    <property type="match status" value="1"/>
</dbReference>
<dbReference type="SMART" id="SM01230">
    <property type="entry name" value="Gln-synt_C"/>
    <property type="match status" value="1"/>
</dbReference>
<dbReference type="InterPro" id="IPR008147">
    <property type="entry name" value="Gln_synt_N"/>
</dbReference>
<evidence type="ECO:0000256" key="3">
    <source>
        <dbReference type="ARBA" id="ARBA00022741"/>
    </source>
</evidence>
<dbReference type="GO" id="GO:0005524">
    <property type="term" value="F:ATP binding"/>
    <property type="evidence" value="ECO:0007669"/>
    <property type="project" value="UniProtKB-KW"/>
</dbReference>
<comment type="similarity">
    <text evidence="6 7">Belongs to the glutamine synthetase family.</text>
</comment>
<dbReference type="InterPro" id="IPR014746">
    <property type="entry name" value="Gln_synth/guanido_kin_cat_dom"/>
</dbReference>
<evidence type="ECO:0000313" key="10">
    <source>
        <dbReference type="EMBL" id="RDE25256.1"/>
    </source>
</evidence>
<dbReference type="PROSITE" id="PS00181">
    <property type="entry name" value="GLNA_ATP"/>
    <property type="match status" value="1"/>
</dbReference>
<dbReference type="AlphaFoldDB" id="A0A369WXJ6"/>
<dbReference type="PANTHER" id="PTHR43785">
    <property type="entry name" value="GAMMA-GLUTAMYLPUTRESCINE SYNTHETASE"/>
    <property type="match status" value="1"/>
</dbReference>
<dbReference type="Proteomes" id="UP000253769">
    <property type="component" value="Unassembled WGS sequence"/>
</dbReference>
<dbReference type="PANTHER" id="PTHR43785:SF12">
    <property type="entry name" value="TYPE-1 GLUTAMINE SYNTHETASE 2"/>
    <property type="match status" value="1"/>
</dbReference>
<name>A0A369WXJ6_9GAMM</name>
<organism evidence="10 11">
    <name type="scientific">Motiliproteus coralliicola</name>
    <dbReference type="NCBI Taxonomy" id="2283196"/>
    <lineage>
        <taxon>Bacteria</taxon>
        <taxon>Pseudomonadati</taxon>
        <taxon>Pseudomonadota</taxon>
        <taxon>Gammaproteobacteria</taxon>
        <taxon>Oceanospirillales</taxon>
        <taxon>Oceanospirillaceae</taxon>
        <taxon>Motiliproteus</taxon>
    </lineage>
</organism>